<reference evidence="3 5" key="2">
    <citation type="submission" date="2015-03" db="EMBL/GenBank/DDBJ databases">
        <authorList>
            <consortium name="Pathogen Informatics"/>
            <person name="Murphy D."/>
        </authorList>
    </citation>
    <scope>NUCLEOTIDE SEQUENCE [LARGE SCALE GENOMIC DNA]</scope>
    <source>
        <strain evidence="3 5">IP05342</strain>
    </source>
</reference>
<dbReference type="RefSeq" id="WP_005159615.1">
    <property type="nucleotide sequence ID" value="NZ_CGBC01000013.1"/>
</dbReference>
<dbReference type="Proteomes" id="UP000041601">
    <property type="component" value="Unassembled WGS sequence"/>
</dbReference>
<dbReference type="NCBIfam" id="NF008616">
    <property type="entry name" value="PRK11595.1"/>
    <property type="match status" value="1"/>
</dbReference>
<dbReference type="InterPro" id="IPR051910">
    <property type="entry name" value="ComF/GntX_DNA_util-trans"/>
</dbReference>
<evidence type="ECO:0000313" key="6">
    <source>
        <dbReference type="Proteomes" id="UP000048841"/>
    </source>
</evidence>
<dbReference type="Proteomes" id="UP000595309">
    <property type="component" value="Chromosome"/>
</dbReference>
<dbReference type="EMBL" id="CPXJ01000014">
    <property type="protein sequence ID" value="CND55109.1"/>
    <property type="molecule type" value="Genomic_DNA"/>
</dbReference>
<reference evidence="4 7" key="3">
    <citation type="submission" date="2021-01" db="EMBL/GenBank/DDBJ databases">
        <title>FDA dAtabase for Regulatory Grade micrObial Sequences (FDA-ARGOS): Supporting development and validation of Infectious Disease Dx tests.</title>
        <authorList>
            <person name="Blissenbach B."/>
            <person name="Krut O."/>
            <person name="Tallon L."/>
            <person name="Sadzewicz L."/>
            <person name="Zhao X."/>
            <person name="Boylan J."/>
            <person name="Ott S."/>
            <person name="Bowen H."/>
            <person name="Vavikolanu K."/>
            <person name="Mehta A."/>
            <person name="Aluvathingal J."/>
            <person name="Nadendla S."/>
            <person name="Yan Y."/>
            <person name="Sichtig H."/>
        </authorList>
    </citation>
    <scope>NUCLEOTIDE SEQUENCE [LARGE SCALE GENOMIC DNA]</scope>
    <source>
        <strain evidence="4 7">FDAARGOS_1082</strain>
    </source>
</reference>
<sequence>MLTIISQCWLCQQPLYHPKHGICGYCRRHFPLLPPCCLYCGLPCSNTVLPCGRCLKQPPRWMSMTAVSDYAPPLDGLIKKLKFNGTTSLAPVLARLLLLRWLDAKRRGKVIKPDRIISVPLHRWRCWRRGYNQTDLLARPLAHWIGCHYSNNTLRRIRATPPQQQLKAAARRKNMQGIFRCMESIRGQHIALLDDVVTTGSTVNEIASLLWAEGIASLQVWCICRTL</sequence>
<evidence type="ECO:0000313" key="3">
    <source>
        <dbReference type="EMBL" id="CND55109.1"/>
    </source>
</evidence>
<evidence type="ECO:0000313" key="4">
    <source>
        <dbReference type="EMBL" id="QQU48870.1"/>
    </source>
</evidence>
<dbReference type="AlphaFoldDB" id="A0A0E1NE81"/>
<dbReference type="CDD" id="cd06223">
    <property type="entry name" value="PRTases_typeI"/>
    <property type="match status" value="1"/>
</dbReference>
<gene>
    <name evidence="4" type="primary">gntX</name>
    <name evidence="2" type="ORF">ERS137941_00942</name>
    <name evidence="3" type="ORF">ERS137959_01486</name>
    <name evidence="4" type="ORF">I6I39_09430</name>
</gene>
<proteinExistence type="inferred from homology"/>
<dbReference type="Gene3D" id="3.40.50.2020">
    <property type="match status" value="1"/>
</dbReference>
<dbReference type="GeneID" id="31411151"/>
<protein>
    <submittedName>
        <fullName evidence="4">DNA utilization protein GntX</fullName>
    </submittedName>
    <submittedName>
        <fullName evidence="2">Gluconate periplasmic binding protein</fullName>
    </submittedName>
</protein>
<dbReference type="EMBL" id="CGBR01000004">
    <property type="protein sequence ID" value="CFQ55931.1"/>
    <property type="molecule type" value="Genomic_DNA"/>
</dbReference>
<dbReference type="KEGG" id="yet:CH48_1445"/>
<dbReference type="InterPro" id="IPR029057">
    <property type="entry name" value="PRTase-like"/>
</dbReference>
<comment type="similarity">
    <text evidence="1">Belongs to the ComF/GntX family.</text>
</comment>
<dbReference type="InterPro" id="IPR000836">
    <property type="entry name" value="PRTase_dom"/>
</dbReference>
<dbReference type="EMBL" id="CP068146">
    <property type="protein sequence ID" value="QQU48870.1"/>
    <property type="molecule type" value="Genomic_DNA"/>
</dbReference>
<dbReference type="Proteomes" id="UP000048841">
    <property type="component" value="Unassembled WGS sequence"/>
</dbReference>
<reference evidence="2 6" key="1">
    <citation type="submission" date="2015-03" db="EMBL/GenBank/DDBJ databases">
        <authorList>
            <person name="Murphy D."/>
        </authorList>
    </citation>
    <scope>NUCLEOTIDE SEQUENCE [LARGE SCALE GENOMIC DNA]</scope>
    <source>
        <strain evidence="2 6">IP26249</strain>
    </source>
</reference>
<name>A0A0E1NE81_YEREN</name>
<dbReference type="PANTHER" id="PTHR47505:SF1">
    <property type="entry name" value="DNA UTILIZATION PROTEIN YHGH"/>
    <property type="match status" value="1"/>
</dbReference>
<evidence type="ECO:0000313" key="2">
    <source>
        <dbReference type="EMBL" id="CFQ55931.1"/>
    </source>
</evidence>
<keyword evidence="5" id="KW-1185">Reference proteome</keyword>
<dbReference type="PANTHER" id="PTHR47505">
    <property type="entry name" value="DNA UTILIZATION PROTEIN YHGH"/>
    <property type="match status" value="1"/>
</dbReference>
<evidence type="ECO:0000313" key="5">
    <source>
        <dbReference type="Proteomes" id="UP000041601"/>
    </source>
</evidence>
<dbReference type="PATRIC" id="fig|630.129.peg.193"/>
<accession>A0A0E1NE81</accession>
<dbReference type="SUPFAM" id="SSF53271">
    <property type="entry name" value="PRTase-like"/>
    <property type="match status" value="1"/>
</dbReference>
<evidence type="ECO:0000256" key="1">
    <source>
        <dbReference type="ARBA" id="ARBA00008007"/>
    </source>
</evidence>
<organism evidence="2 6">
    <name type="scientific">Yersinia enterocolitica</name>
    <dbReference type="NCBI Taxonomy" id="630"/>
    <lineage>
        <taxon>Bacteria</taxon>
        <taxon>Pseudomonadati</taxon>
        <taxon>Pseudomonadota</taxon>
        <taxon>Gammaproteobacteria</taxon>
        <taxon>Enterobacterales</taxon>
        <taxon>Yersiniaceae</taxon>
        <taxon>Yersinia</taxon>
    </lineage>
</organism>
<evidence type="ECO:0000313" key="7">
    <source>
        <dbReference type="Proteomes" id="UP000595309"/>
    </source>
</evidence>